<sequence length="366" mass="39153">MLASPMNSASTSLYQLVAYLTRPLVAVYPAQTVLQLQISLHGNLASQFLTETSLSPFTLLLSSASLPPTPIYAACLQSDVAWPKWIHALGGQTVYLCVMPNRLTVRVGEIGDAITIWSEEPIEVPAISKMKIQTQSQSENDDSPIALKLKAMLESVRARSSSAEQSAKSIVLPTLLTPTCLSRQSSDDADDISDSESDTESTTSSSLFSDMSSSESMTSVSSTSSPISKSADLPLIVEKPNKLSAWKAPVSIPQRPTQHLSRSQRRLAHAMVDKSKADVCQYKYQGGQTSVMTGGVMLGAVKPVATATKSRNSPASAASTTGQRQASTRVVHQASCCKGYAGTGLFEQLAYAHLNVFSMITSSDWP</sequence>
<feature type="compositionally biased region" description="Acidic residues" evidence="1">
    <location>
        <begin position="187"/>
        <end position="199"/>
    </location>
</feature>
<feature type="region of interest" description="Disordered" evidence="1">
    <location>
        <begin position="182"/>
        <end position="228"/>
    </location>
</feature>
<gene>
    <name evidence="2" type="ORF">BT96DRAFT_434878</name>
</gene>
<reference evidence="2" key="1">
    <citation type="journal article" date="2019" name="Environ. Microbiol.">
        <title>Fungal ecological strategies reflected in gene transcription - a case study of two litter decomposers.</title>
        <authorList>
            <person name="Barbi F."/>
            <person name="Kohler A."/>
            <person name="Barry K."/>
            <person name="Baskaran P."/>
            <person name="Daum C."/>
            <person name="Fauchery L."/>
            <person name="Ihrmark K."/>
            <person name="Kuo A."/>
            <person name="LaButti K."/>
            <person name="Lipzen A."/>
            <person name="Morin E."/>
            <person name="Grigoriev I.V."/>
            <person name="Henrissat B."/>
            <person name="Lindahl B."/>
            <person name="Martin F."/>
        </authorList>
    </citation>
    <scope>NUCLEOTIDE SEQUENCE</scope>
    <source>
        <strain evidence="2">JB14</strain>
    </source>
</reference>
<evidence type="ECO:0000313" key="3">
    <source>
        <dbReference type="Proteomes" id="UP000799118"/>
    </source>
</evidence>
<accession>A0A6A4I5C4</accession>
<name>A0A6A4I5C4_9AGAR</name>
<dbReference type="Proteomes" id="UP000799118">
    <property type="component" value="Unassembled WGS sequence"/>
</dbReference>
<dbReference type="AlphaFoldDB" id="A0A6A4I5C4"/>
<dbReference type="EMBL" id="ML769418">
    <property type="protein sequence ID" value="KAE9404297.1"/>
    <property type="molecule type" value="Genomic_DNA"/>
</dbReference>
<feature type="compositionally biased region" description="Low complexity" evidence="1">
    <location>
        <begin position="200"/>
        <end position="228"/>
    </location>
</feature>
<keyword evidence="3" id="KW-1185">Reference proteome</keyword>
<organism evidence="2 3">
    <name type="scientific">Gymnopus androsaceus JB14</name>
    <dbReference type="NCBI Taxonomy" id="1447944"/>
    <lineage>
        <taxon>Eukaryota</taxon>
        <taxon>Fungi</taxon>
        <taxon>Dikarya</taxon>
        <taxon>Basidiomycota</taxon>
        <taxon>Agaricomycotina</taxon>
        <taxon>Agaricomycetes</taxon>
        <taxon>Agaricomycetidae</taxon>
        <taxon>Agaricales</taxon>
        <taxon>Marasmiineae</taxon>
        <taxon>Omphalotaceae</taxon>
        <taxon>Gymnopus</taxon>
    </lineage>
</organism>
<evidence type="ECO:0000313" key="2">
    <source>
        <dbReference type="EMBL" id="KAE9404297.1"/>
    </source>
</evidence>
<proteinExistence type="predicted"/>
<evidence type="ECO:0000256" key="1">
    <source>
        <dbReference type="SAM" id="MobiDB-lite"/>
    </source>
</evidence>
<dbReference type="OrthoDB" id="19928at2759"/>
<protein>
    <submittedName>
        <fullName evidence="2">Uncharacterized protein</fullName>
    </submittedName>
</protein>